<protein>
    <recommendedName>
        <fullName evidence="3">Carboxypeptidase regulatory-like domain-containing protein</fullName>
    </recommendedName>
</protein>
<dbReference type="EMBL" id="LGRX02029050">
    <property type="protein sequence ID" value="KAK3247338.1"/>
    <property type="molecule type" value="Genomic_DNA"/>
</dbReference>
<proteinExistence type="predicted"/>
<keyword evidence="2" id="KW-1185">Reference proteome</keyword>
<evidence type="ECO:0008006" key="3">
    <source>
        <dbReference type="Google" id="ProtNLM"/>
    </source>
</evidence>
<organism evidence="1 2">
    <name type="scientific">Cymbomonas tetramitiformis</name>
    <dbReference type="NCBI Taxonomy" id="36881"/>
    <lineage>
        <taxon>Eukaryota</taxon>
        <taxon>Viridiplantae</taxon>
        <taxon>Chlorophyta</taxon>
        <taxon>Pyramimonadophyceae</taxon>
        <taxon>Pyramimonadales</taxon>
        <taxon>Pyramimonadaceae</taxon>
        <taxon>Cymbomonas</taxon>
    </lineage>
</organism>
<accession>A0AAE0C417</accession>
<name>A0AAE0C417_9CHLO</name>
<dbReference type="AlphaFoldDB" id="A0AAE0C417"/>
<dbReference type="InterPro" id="IPR013320">
    <property type="entry name" value="ConA-like_dom_sf"/>
</dbReference>
<evidence type="ECO:0000313" key="1">
    <source>
        <dbReference type="EMBL" id="KAK3247338.1"/>
    </source>
</evidence>
<evidence type="ECO:0000313" key="2">
    <source>
        <dbReference type="Proteomes" id="UP001190700"/>
    </source>
</evidence>
<dbReference type="Proteomes" id="UP001190700">
    <property type="component" value="Unassembled WGS sequence"/>
</dbReference>
<reference evidence="1 2" key="1">
    <citation type="journal article" date="2015" name="Genome Biol. Evol.">
        <title>Comparative Genomics of a Bacterivorous Green Alga Reveals Evolutionary Causalities and Consequences of Phago-Mixotrophic Mode of Nutrition.</title>
        <authorList>
            <person name="Burns J.A."/>
            <person name="Paasch A."/>
            <person name="Narechania A."/>
            <person name="Kim E."/>
        </authorList>
    </citation>
    <scope>NUCLEOTIDE SEQUENCE [LARGE SCALE GENOMIC DNA]</scope>
    <source>
        <strain evidence="1 2">PLY_AMNH</strain>
    </source>
</reference>
<comment type="caution">
    <text evidence="1">The sequence shown here is derived from an EMBL/GenBank/DDBJ whole genome shotgun (WGS) entry which is preliminary data.</text>
</comment>
<sequence length="641" mass="69494">MASFPQGLVFSIQADNSETCEEFLERCCRLDIKAPPTVPEDGVMSWELLGSSSSGIEIMQPHLILSPAYSIAIWFKPASKVERTPLASLLRVDNDALLLMDAATEVFGARLSDTSPGMNFEAKACADCWQLIILTGECSTSRRPNTGSTTCYTTLDPREGPQASGTVPVAFSGLPLTGVGRTGACLGWVSELHVWDRHLDTQEIKSFWLNSYPKHGVILPPLKPPVVDTWQVSGRVMTTANDVAADVMVGMPLPTNLSVYTDNRGYFHLDVPKSLMQAGASYVLSFEKEGFAPSIWPVDLSLPWVEVTLCAVAIRGKLWSAKGGTVQDPKTGMKLTVPPDAFVRSDGTAFTGEAEVSMSVVDPEDPLSLEAMPGDYTGISLDGSVVHMATYGALWVAVREADTQESLEIEKTGAGLSVEWSNDTPVNGFDRGGDFPTAWSFESTSGRWIQDENNIIANGVSLPISKKDWGTEIEKRRPKAGKKGKPRLSPKELTNDKMVQSIMERFRKGGKNSYQMKSIRKTGWWNCDCLFAHTIITGVILKAGKVACEQLAIISQSGEERVTGALQVYARGKDYRGKSYTRASPEDGRFNLVVQPGSSVMLQLKEPALGGQKQAGTSHGPFQSGMQAAIVDIGKLEILGA</sequence>
<gene>
    <name evidence="1" type="ORF">CYMTET_43159</name>
</gene>
<dbReference type="SUPFAM" id="SSF49899">
    <property type="entry name" value="Concanavalin A-like lectins/glucanases"/>
    <property type="match status" value="1"/>
</dbReference>